<evidence type="ECO:0000313" key="10">
    <source>
        <dbReference type="EMBL" id="BEQ13112.1"/>
    </source>
</evidence>
<keyword evidence="11" id="KW-1185">Reference proteome</keyword>
<dbReference type="PROSITE" id="PS51689">
    <property type="entry name" value="SAM_RNA_A_N6_MT"/>
    <property type="match status" value="1"/>
</dbReference>
<keyword evidence="6 7" id="KW-0694">RNA-binding</keyword>
<dbReference type="InterPro" id="IPR001737">
    <property type="entry name" value="KsgA/Erm"/>
</dbReference>
<dbReference type="RefSeq" id="WP_338604433.1">
    <property type="nucleotide sequence ID" value="NZ_AP028679.1"/>
</dbReference>
<dbReference type="SUPFAM" id="SSF53335">
    <property type="entry name" value="S-adenosyl-L-methionine-dependent methyltransferases"/>
    <property type="match status" value="1"/>
</dbReference>
<proteinExistence type="inferred from homology"/>
<evidence type="ECO:0000256" key="6">
    <source>
        <dbReference type="ARBA" id="ARBA00022884"/>
    </source>
</evidence>
<dbReference type="Proteomes" id="UP001366166">
    <property type="component" value="Chromosome"/>
</dbReference>
<keyword evidence="3 7" id="KW-0489">Methyltransferase</keyword>
<feature type="binding site" evidence="7 8">
    <location>
        <position position="49"/>
    </location>
    <ligand>
        <name>S-adenosyl-L-methionine</name>
        <dbReference type="ChEBI" id="CHEBI:59789"/>
    </ligand>
</feature>
<keyword evidence="5 7" id="KW-0949">S-adenosyl-L-methionine</keyword>
<evidence type="ECO:0000256" key="1">
    <source>
        <dbReference type="ARBA" id="ARBA00022490"/>
    </source>
</evidence>
<feature type="domain" description="Ribosomal RNA adenine methylase transferase N-terminal" evidence="9">
    <location>
        <begin position="29"/>
        <end position="204"/>
    </location>
</feature>
<dbReference type="GO" id="GO:0052908">
    <property type="term" value="F:16S rRNA (adenine(1518)-N(6)/adenine(1519)-N(6))-dimethyltransferase activity"/>
    <property type="evidence" value="ECO:0007669"/>
    <property type="project" value="UniProtKB-EC"/>
</dbReference>
<dbReference type="SMART" id="SM00650">
    <property type="entry name" value="rADc"/>
    <property type="match status" value="1"/>
</dbReference>
<dbReference type="Gene3D" id="1.10.8.100">
    <property type="entry name" value="Ribosomal RNA adenine dimethylase-like, domain 2"/>
    <property type="match status" value="1"/>
</dbReference>
<keyword evidence="1 7" id="KW-0963">Cytoplasm</keyword>
<dbReference type="GO" id="GO:0005829">
    <property type="term" value="C:cytosol"/>
    <property type="evidence" value="ECO:0007669"/>
    <property type="project" value="TreeGrafter"/>
</dbReference>
<evidence type="ECO:0000256" key="7">
    <source>
        <dbReference type="HAMAP-Rule" id="MF_00607"/>
    </source>
</evidence>
<evidence type="ECO:0000256" key="5">
    <source>
        <dbReference type="ARBA" id="ARBA00022691"/>
    </source>
</evidence>
<evidence type="ECO:0000256" key="4">
    <source>
        <dbReference type="ARBA" id="ARBA00022679"/>
    </source>
</evidence>
<feature type="binding site" evidence="7 8">
    <location>
        <position position="70"/>
    </location>
    <ligand>
        <name>S-adenosyl-L-methionine</name>
        <dbReference type="ChEBI" id="CHEBI:59789"/>
    </ligand>
</feature>
<feature type="binding site" evidence="7 8">
    <location>
        <position position="24"/>
    </location>
    <ligand>
        <name>S-adenosyl-L-methionine</name>
        <dbReference type="ChEBI" id="CHEBI:59789"/>
    </ligand>
</feature>
<comment type="similarity">
    <text evidence="7">Belongs to the class I-like SAM-binding methyltransferase superfamily. rRNA adenine N(6)-methyltransferase family. RsmA subfamily.</text>
</comment>
<dbReference type="EMBL" id="AP028679">
    <property type="protein sequence ID" value="BEQ13112.1"/>
    <property type="molecule type" value="Genomic_DNA"/>
</dbReference>
<organism evidence="10 11">
    <name type="scientific">Desulfoferula mesophila</name>
    <dbReference type="NCBI Taxonomy" id="3058419"/>
    <lineage>
        <taxon>Bacteria</taxon>
        <taxon>Pseudomonadati</taxon>
        <taxon>Thermodesulfobacteriota</taxon>
        <taxon>Desulfarculia</taxon>
        <taxon>Desulfarculales</taxon>
        <taxon>Desulfarculaceae</taxon>
        <taxon>Desulfoferula</taxon>
    </lineage>
</organism>
<dbReference type="AlphaFoldDB" id="A0AAU9EW94"/>
<evidence type="ECO:0000256" key="3">
    <source>
        <dbReference type="ARBA" id="ARBA00022603"/>
    </source>
</evidence>
<dbReference type="InterPro" id="IPR020598">
    <property type="entry name" value="rRNA_Ade_methylase_Trfase_N"/>
</dbReference>
<feature type="binding site" evidence="7 8">
    <location>
        <position position="97"/>
    </location>
    <ligand>
        <name>S-adenosyl-L-methionine</name>
        <dbReference type="ChEBI" id="CHEBI:59789"/>
    </ligand>
</feature>
<comment type="subcellular location">
    <subcellularLocation>
        <location evidence="7">Cytoplasm</location>
    </subcellularLocation>
</comment>
<dbReference type="CDD" id="cd02440">
    <property type="entry name" value="AdoMet_MTases"/>
    <property type="match status" value="1"/>
</dbReference>
<dbReference type="Gene3D" id="3.40.50.150">
    <property type="entry name" value="Vaccinia Virus protein VP39"/>
    <property type="match status" value="1"/>
</dbReference>
<comment type="function">
    <text evidence="7">Specifically dimethylates two adjacent adenosines (A1518 and A1519) in the loop of a conserved hairpin near the 3'-end of 16S rRNA in the 30S particle. May play a critical role in biogenesis of 30S subunits.</text>
</comment>
<evidence type="ECO:0000313" key="11">
    <source>
        <dbReference type="Proteomes" id="UP001366166"/>
    </source>
</evidence>
<feature type="binding site" evidence="7 8">
    <location>
        <position position="22"/>
    </location>
    <ligand>
        <name>S-adenosyl-L-methionine</name>
        <dbReference type="ChEBI" id="CHEBI:59789"/>
    </ligand>
</feature>
<dbReference type="EC" id="2.1.1.182" evidence="7"/>
<dbReference type="PANTHER" id="PTHR11727:SF7">
    <property type="entry name" value="DIMETHYLADENOSINE TRANSFERASE-RELATED"/>
    <property type="match status" value="1"/>
</dbReference>
<gene>
    <name evidence="7" type="primary">rsmA</name>
    <name evidence="7" type="synonym">ksgA</name>
    <name evidence="10" type="ORF">FAK_01780</name>
</gene>
<evidence type="ECO:0000259" key="9">
    <source>
        <dbReference type="SMART" id="SM00650"/>
    </source>
</evidence>
<sequence length="282" mass="29732">MTHPAALLKAHGLRAGKKRGQNYLIQPATAGAIAASAGAGPGDSVVEIGAGLGALTLPLAQSAAKVWAVEVDRGIHAALLEVLAEAGADNVEPLLADALNLDWPDLAARAGGPVVVAGNLPYAISSPLLFTLLDNLACWKRATLMVQKELAERLLSAPGVKDWGRMSVLVQTWCAVRRGMEVGPGQFFPRPAVASQVVHLEPLERPAADLDSPQARENYAKVVKAAFSQRRKMMGNSLAGGLRRERGPVVEALERAGVEPTRRAETLSVAEFAAVTKELEPL</sequence>
<dbReference type="NCBIfam" id="TIGR00755">
    <property type="entry name" value="ksgA"/>
    <property type="match status" value="1"/>
</dbReference>
<dbReference type="InterPro" id="IPR023165">
    <property type="entry name" value="rRNA_Ade_diMease-like_C"/>
</dbReference>
<dbReference type="Pfam" id="PF00398">
    <property type="entry name" value="RrnaAD"/>
    <property type="match status" value="1"/>
</dbReference>
<dbReference type="HAMAP" id="MF_00607">
    <property type="entry name" value="16SrRNA_methyltr_A"/>
    <property type="match status" value="1"/>
</dbReference>
<dbReference type="PROSITE" id="PS01131">
    <property type="entry name" value="RRNA_A_DIMETH"/>
    <property type="match status" value="1"/>
</dbReference>
<dbReference type="PANTHER" id="PTHR11727">
    <property type="entry name" value="DIMETHYLADENOSINE TRANSFERASE"/>
    <property type="match status" value="1"/>
</dbReference>
<reference evidence="11" key="1">
    <citation type="journal article" date="2023" name="Arch. Microbiol.">
        <title>Desulfoferula mesophilus gen. nov. sp. nov., a mesophilic sulfate-reducing bacterium isolated from a brackish lake sediment.</title>
        <authorList>
            <person name="Watanabe T."/>
            <person name="Yabe T."/>
            <person name="Tsuji J.M."/>
            <person name="Fukui M."/>
        </authorList>
    </citation>
    <scope>NUCLEOTIDE SEQUENCE [LARGE SCALE GENOMIC DNA]</scope>
    <source>
        <strain evidence="11">12FAK</strain>
    </source>
</reference>
<feature type="binding site" evidence="7 8">
    <location>
        <position position="119"/>
    </location>
    <ligand>
        <name>S-adenosyl-L-methionine</name>
        <dbReference type="ChEBI" id="CHEBI:59789"/>
    </ligand>
</feature>
<protein>
    <recommendedName>
        <fullName evidence="7">Ribosomal RNA small subunit methyltransferase A</fullName>
        <ecNumber evidence="7">2.1.1.182</ecNumber>
    </recommendedName>
    <alternativeName>
        <fullName evidence="7">16S rRNA (adenine(1518)-N(6)/adenine(1519)-N(6))-dimethyltransferase</fullName>
    </alternativeName>
    <alternativeName>
        <fullName evidence="7">16S rRNA dimethyladenosine transferase</fullName>
    </alternativeName>
    <alternativeName>
        <fullName evidence="7">16S rRNA dimethylase</fullName>
    </alternativeName>
    <alternativeName>
        <fullName evidence="7">S-adenosylmethionine-6-N', N'-adenosyl(rRNA) dimethyltransferase</fullName>
    </alternativeName>
</protein>
<keyword evidence="4 7" id="KW-0808">Transferase</keyword>
<accession>A0AAU9EW94</accession>
<dbReference type="InterPro" id="IPR020596">
    <property type="entry name" value="rRNA_Ade_Mease_Trfase_CS"/>
</dbReference>
<name>A0AAU9EW94_9BACT</name>
<comment type="catalytic activity">
    <reaction evidence="7">
        <text>adenosine(1518)/adenosine(1519) in 16S rRNA + 4 S-adenosyl-L-methionine = N(6)-dimethyladenosine(1518)/N(6)-dimethyladenosine(1519) in 16S rRNA + 4 S-adenosyl-L-homocysteine + 4 H(+)</text>
        <dbReference type="Rhea" id="RHEA:19609"/>
        <dbReference type="Rhea" id="RHEA-COMP:10232"/>
        <dbReference type="Rhea" id="RHEA-COMP:10233"/>
        <dbReference type="ChEBI" id="CHEBI:15378"/>
        <dbReference type="ChEBI" id="CHEBI:57856"/>
        <dbReference type="ChEBI" id="CHEBI:59789"/>
        <dbReference type="ChEBI" id="CHEBI:74411"/>
        <dbReference type="ChEBI" id="CHEBI:74493"/>
        <dbReference type="EC" id="2.1.1.182"/>
    </reaction>
</comment>
<dbReference type="KEGG" id="dmp:FAK_01780"/>
<evidence type="ECO:0000256" key="2">
    <source>
        <dbReference type="ARBA" id="ARBA00022552"/>
    </source>
</evidence>
<keyword evidence="2 7" id="KW-0698">rRNA processing</keyword>
<dbReference type="GO" id="GO:0003723">
    <property type="term" value="F:RNA binding"/>
    <property type="evidence" value="ECO:0007669"/>
    <property type="project" value="UniProtKB-UniRule"/>
</dbReference>
<evidence type="ECO:0000256" key="8">
    <source>
        <dbReference type="PROSITE-ProRule" id="PRU01026"/>
    </source>
</evidence>
<dbReference type="InterPro" id="IPR029063">
    <property type="entry name" value="SAM-dependent_MTases_sf"/>
</dbReference>
<dbReference type="InterPro" id="IPR011530">
    <property type="entry name" value="rRNA_adenine_dimethylase"/>
</dbReference>